<dbReference type="SUPFAM" id="SSF51658">
    <property type="entry name" value="Xylose isomerase-like"/>
    <property type="match status" value="1"/>
</dbReference>
<feature type="domain" description="Xylose isomerase-like TIM barrel" evidence="2">
    <location>
        <begin position="70"/>
        <end position="300"/>
    </location>
</feature>
<dbReference type="Gene3D" id="3.20.20.150">
    <property type="entry name" value="Divalent-metal-dependent TIM barrel enzymes"/>
    <property type="match status" value="1"/>
</dbReference>
<gene>
    <name evidence="3" type="ORF">IX84_23760</name>
</gene>
<dbReference type="AlphaFoldDB" id="A0A098S2V5"/>
<dbReference type="InterPro" id="IPR006311">
    <property type="entry name" value="TAT_signal"/>
</dbReference>
<reference evidence="3 4" key="1">
    <citation type="journal article" date="2014" name="Int. J. Syst. Evol. Microbiol.">
        <title>Phaeodactylibacter xiamenensis gen. nov., sp. nov., a member of the family Saprospiraceae isolated from the marine alga Phaeodactylum tricornutum.</title>
        <authorList>
            <person name="Chen Z.Jr."/>
            <person name="Lei X."/>
            <person name="Lai Q."/>
            <person name="Li Y."/>
            <person name="Zhang B."/>
            <person name="Zhang J."/>
            <person name="Zhang H."/>
            <person name="Yang L."/>
            <person name="Zheng W."/>
            <person name="Tian Y."/>
            <person name="Yu Z."/>
            <person name="Xu H.Jr."/>
            <person name="Zheng T."/>
        </authorList>
    </citation>
    <scope>NUCLEOTIDE SEQUENCE [LARGE SCALE GENOMIC DNA]</scope>
    <source>
        <strain evidence="3 4">KD52</strain>
    </source>
</reference>
<dbReference type="PANTHER" id="PTHR43489">
    <property type="entry name" value="ISOMERASE"/>
    <property type="match status" value="1"/>
</dbReference>
<dbReference type="InterPro" id="IPR013022">
    <property type="entry name" value="Xyl_isomerase-like_TIM-brl"/>
</dbReference>
<sequence length="318" mass="35175">MTNKTENKTMMDRRGFIQKAGLTAGAMATGTPSFAGTGRQDHQQFNLKYAPHLGMFAETAGKDPVAQLHFMADQGFTAFEDNGMKNKPVELQKAMAKAMESRGMEMGVFVAHSIAWNDANLASGDEEKRQAFLKEIEESVEVAKRVNATCMTVVPGLVDLRQDMGYQTANVIETLKQASAILEPHGLVMVLEPLNFYNHPGLFLSKAAQGYQICKAVDSPACKILFDIYHQQIQEGNLLPNIEKCWGEIAYFQIGDNPGRNEPTTGEINYKNIFQYIHSRGFEGILGMEHGNSMPGKEGEQAVIDAYRSVDVVVEEKD</sequence>
<dbReference type="GO" id="GO:0016853">
    <property type="term" value="F:isomerase activity"/>
    <property type="evidence" value="ECO:0007669"/>
    <property type="project" value="UniProtKB-KW"/>
</dbReference>
<dbReference type="InterPro" id="IPR036237">
    <property type="entry name" value="Xyl_isomerase-like_sf"/>
</dbReference>
<dbReference type="InterPro" id="IPR019546">
    <property type="entry name" value="TAT_signal_bac_arc"/>
</dbReference>
<dbReference type="EMBL" id="JPOS01000082">
    <property type="protein sequence ID" value="KGE86148.1"/>
    <property type="molecule type" value="Genomic_DNA"/>
</dbReference>
<dbReference type="STRING" id="1524460.IX84_23760"/>
<evidence type="ECO:0000259" key="2">
    <source>
        <dbReference type="Pfam" id="PF01261"/>
    </source>
</evidence>
<dbReference type="Pfam" id="PF01261">
    <property type="entry name" value="AP_endonuc_2"/>
    <property type="match status" value="1"/>
</dbReference>
<comment type="caution">
    <text evidence="3">The sequence shown here is derived from an EMBL/GenBank/DDBJ whole genome shotgun (WGS) entry which is preliminary data.</text>
</comment>
<dbReference type="PROSITE" id="PS51318">
    <property type="entry name" value="TAT"/>
    <property type="match status" value="1"/>
</dbReference>
<name>A0A098S2V5_9BACT</name>
<dbReference type="Proteomes" id="UP000029736">
    <property type="component" value="Unassembled WGS sequence"/>
</dbReference>
<organism evidence="3 4">
    <name type="scientific">Phaeodactylibacter xiamenensis</name>
    <dbReference type="NCBI Taxonomy" id="1524460"/>
    <lineage>
        <taxon>Bacteria</taxon>
        <taxon>Pseudomonadati</taxon>
        <taxon>Bacteroidota</taxon>
        <taxon>Saprospiria</taxon>
        <taxon>Saprospirales</taxon>
        <taxon>Haliscomenobacteraceae</taxon>
        <taxon>Phaeodactylibacter</taxon>
    </lineage>
</organism>
<accession>A0A098S2V5</accession>
<proteinExistence type="predicted"/>
<keyword evidence="1 3" id="KW-0413">Isomerase</keyword>
<dbReference type="NCBIfam" id="TIGR01409">
    <property type="entry name" value="TAT_signal_seq"/>
    <property type="match status" value="1"/>
</dbReference>
<evidence type="ECO:0000313" key="4">
    <source>
        <dbReference type="Proteomes" id="UP000029736"/>
    </source>
</evidence>
<dbReference type="InterPro" id="IPR050417">
    <property type="entry name" value="Sugar_Epim/Isomerase"/>
</dbReference>
<protein>
    <submittedName>
        <fullName evidence="3">Xylose isomerase</fullName>
    </submittedName>
</protein>
<evidence type="ECO:0000256" key="1">
    <source>
        <dbReference type="ARBA" id="ARBA00023235"/>
    </source>
</evidence>
<keyword evidence="4" id="KW-1185">Reference proteome</keyword>
<evidence type="ECO:0000313" key="3">
    <source>
        <dbReference type="EMBL" id="KGE86148.1"/>
    </source>
</evidence>